<dbReference type="PANTHER" id="PTHR43655:SF2">
    <property type="entry name" value="AFG3 LIKE MATRIX AAA PEPTIDASE SUBUNIT 2, ISOFORM A"/>
    <property type="match status" value="1"/>
</dbReference>
<feature type="transmembrane region" description="Helical" evidence="9">
    <location>
        <begin position="135"/>
        <end position="158"/>
    </location>
</feature>
<dbReference type="PANTHER" id="PTHR43655">
    <property type="entry name" value="ATP-DEPENDENT PROTEASE"/>
    <property type="match status" value="1"/>
</dbReference>
<feature type="non-terminal residue" evidence="11">
    <location>
        <position position="224"/>
    </location>
</feature>
<evidence type="ECO:0000256" key="3">
    <source>
        <dbReference type="ARBA" id="ARBA00022723"/>
    </source>
</evidence>
<feature type="domain" description="Peptidase M41 FtsH extracellular" evidence="10">
    <location>
        <begin position="32"/>
        <end position="111"/>
    </location>
</feature>
<gene>
    <name evidence="11" type="ORF">DES52_1011</name>
</gene>
<proteinExistence type="predicted"/>
<keyword evidence="12" id="KW-1185">Reference proteome</keyword>
<keyword evidence="9" id="KW-1133">Transmembrane helix</keyword>
<evidence type="ECO:0000313" key="11">
    <source>
        <dbReference type="EMBL" id="PYE56197.1"/>
    </source>
</evidence>
<dbReference type="Proteomes" id="UP000248326">
    <property type="component" value="Unassembled WGS sequence"/>
</dbReference>
<dbReference type="GO" id="GO:0004176">
    <property type="term" value="F:ATP-dependent peptidase activity"/>
    <property type="evidence" value="ECO:0007669"/>
    <property type="project" value="InterPro"/>
</dbReference>
<dbReference type="GO" id="GO:0005524">
    <property type="term" value="F:ATP binding"/>
    <property type="evidence" value="ECO:0007669"/>
    <property type="project" value="UniProtKB-KW"/>
</dbReference>
<dbReference type="InterPro" id="IPR050928">
    <property type="entry name" value="ATP-dep_Zn_Metalloprotease"/>
</dbReference>
<keyword evidence="9" id="KW-0472">Membrane</keyword>
<keyword evidence="7" id="KW-0067">ATP-binding</keyword>
<evidence type="ECO:0000313" key="12">
    <source>
        <dbReference type="Proteomes" id="UP000248326"/>
    </source>
</evidence>
<evidence type="ECO:0000256" key="5">
    <source>
        <dbReference type="ARBA" id="ARBA00022801"/>
    </source>
</evidence>
<accession>A0A318SEJ7</accession>
<keyword evidence="3" id="KW-0479">Metal-binding</keyword>
<dbReference type="EMBL" id="QJSX01000001">
    <property type="protein sequence ID" value="PYE56197.1"/>
    <property type="molecule type" value="Genomic_DNA"/>
</dbReference>
<keyword evidence="8" id="KW-0482">Metalloprotease</keyword>
<keyword evidence="5" id="KW-0378">Hydrolase</keyword>
<feature type="transmembrane region" description="Helical" evidence="9">
    <location>
        <begin position="32"/>
        <end position="51"/>
    </location>
</feature>
<dbReference type="GO" id="GO:0004222">
    <property type="term" value="F:metalloendopeptidase activity"/>
    <property type="evidence" value="ECO:0007669"/>
    <property type="project" value="InterPro"/>
</dbReference>
<dbReference type="Pfam" id="PF06480">
    <property type="entry name" value="FtsH_ext"/>
    <property type="match status" value="1"/>
</dbReference>
<evidence type="ECO:0000256" key="2">
    <source>
        <dbReference type="ARBA" id="ARBA00022670"/>
    </source>
</evidence>
<organism evidence="11 12">
    <name type="scientific">Deinococcus yavapaiensis KR-236</name>
    <dbReference type="NCBI Taxonomy" id="694435"/>
    <lineage>
        <taxon>Bacteria</taxon>
        <taxon>Thermotogati</taxon>
        <taxon>Deinococcota</taxon>
        <taxon>Deinococci</taxon>
        <taxon>Deinococcales</taxon>
        <taxon>Deinococcaceae</taxon>
        <taxon>Deinococcus</taxon>
    </lineage>
</organism>
<name>A0A318SEJ7_9DEIO</name>
<protein>
    <recommendedName>
        <fullName evidence="10">Peptidase M41 FtsH extracellular domain-containing protein</fullName>
    </recommendedName>
</protein>
<dbReference type="GO" id="GO:0006508">
    <property type="term" value="P:proteolysis"/>
    <property type="evidence" value="ECO:0007669"/>
    <property type="project" value="UniProtKB-KW"/>
</dbReference>
<reference evidence="11 12" key="1">
    <citation type="submission" date="2018-06" db="EMBL/GenBank/DDBJ databases">
        <title>Genomic Encyclopedia of Type Strains, Phase IV (KMG-IV): sequencing the most valuable type-strain genomes for metagenomic binning, comparative biology and taxonomic classification.</title>
        <authorList>
            <person name="Goeker M."/>
        </authorList>
    </citation>
    <scope>NUCLEOTIDE SEQUENCE [LARGE SCALE GENOMIC DNA]</scope>
    <source>
        <strain evidence="11 12">DSM 18048</strain>
    </source>
</reference>
<evidence type="ECO:0000256" key="9">
    <source>
        <dbReference type="SAM" id="Phobius"/>
    </source>
</evidence>
<dbReference type="GO" id="GO:0008270">
    <property type="term" value="F:zinc ion binding"/>
    <property type="evidence" value="ECO:0007669"/>
    <property type="project" value="InterPro"/>
</dbReference>
<evidence type="ECO:0000256" key="7">
    <source>
        <dbReference type="ARBA" id="ARBA00022840"/>
    </source>
</evidence>
<dbReference type="InterPro" id="IPR011546">
    <property type="entry name" value="Pept_M41_FtsH_extracell"/>
</dbReference>
<comment type="caution">
    <text evidence="11">The sequence shown here is derived from an EMBL/GenBank/DDBJ whole genome shotgun (WGS) entry which is preliminary data.</text>
</comment>
<dbReference type="AlphaFoldDB" id="A0A318SEJ7"/>
<dbReference type="GO" id="GO:0016020">
    <property type="term" value="C:membrane"/>
    <property type="evidence" value="ECO:0007669"/>
    <property type="project" value="InterPro"/>
</dbReference>
<keyword evidence="9" id="KW-0812">Transmembrane</keyword>
<evidence type="ECO:0000259" key="10">
    <source>
        <dbReference type="Pfam" id="PF06480"/>
    </source>
</evidence>
<comment type="cofactor">
    <cofactor evidence="1">
        <name>Zn(2+)</name>
        <dbReference type="ChEBI" id="CHEBI:29105"/>
    </cofactor>
</comment>
<sequence>MRQTPIFTNFVVEFSWRLGAKAYTEGMKQGTWVWWLLGAVVAVIVIVTVAAPRPDSDAVSLSTFANALDKRQVQVVTLTNEGATVALTGNFTTELRNGARFETRTFAGDPLIDLDNLNAKIPQDGSVNVARISQFSWVSILSTLLTIALIGVLLIYLLRGNRGGGAGDAAGNFGKSRAHMLAEGSIKLSFSDVAGCDEAKADLVEVVEFLKNPERFHSLGARIP</sequence>
<evidence type="ECO:0000256" key="4">
    <source>
        <dbReference type="ARBA" id="ARBA00022741"/>
    </source>
</evidence>
<keyword evidence="2" id="KW-0645">Protease</keyword>
<keyword evidence="4" id="KW-0547">Nucleotide-binding</keyword>
<evidence type="ECO:0000256" key="1">
    <source>
        <dbReference type="ARBA" id="ARBA00001947"/>
    </source>
</evidence>
<keyword evidence="6" id="KW-0862">Zinc</keyword>
<evidence type="ECO:0000256" key="8">
    <source>
        <dbReference type="ARBA" id="ARBA00023049"/>
    </source>
</evidence>
<evidence type="ECO:0000256" key="6">
    <source>
        <dbReference type="ARBA" id="ARBA00022833"/>
    </source>
</evidence>